<dbReference type="EMBL" id="CAMKVN010002464">
    <property type="protein sequence ID" value="CAI2181239.1"/>
    <property type="molecule type" value="Genomic_DNA"/>
</dbReference>
<dbReference type="GO" id="GO:0006633">
    <property type="term" value="P:fatty acid biosynthetic process"/>
    <property type="evidence" value="ECO:0007669"/>
    <property type="project" value="TreeGrafter"/>
</dbReference>
<dbReference type="PANTHER" id="PTHR45728:SF3">
    <property type="entry name" value="ACETYL-COA CARBOXYLASE"/>
    <property type="match status" value="1"/>
</dbReference>
<evidence type="ECO:0000313" key="1">
    <source>
        <dbReference type="EMBL" id="CAI2181239.1"/>
    </source>
</evidence>
<gene>
    <name evidence="1" type="ORF">FWILDA_LOCUS9984</name>
</gene>
<organism evidence="1 2">
    <name type="scientific">Funneliformis geosporum</name>
    <dbReference type="NCBI Taxonomy" id="1117311"/>
    <lineage>
        <taxon>Eukaryota</taxon>
        <taxon>Fungi</taxon>
        <taxon>Fungi incertae sedis</taxon>
        <taxon>Mucoromycota</taxon>
        <taxon>Glomeromycotina</taxon>
        <taxon>Glomeromycetes</taxon>
        <taxon>Glomerales</taxon>
        <taxon>Glomeraceae</taxon>
        <taxon>Funneliformis</taxon>
    </lineage>
</organism>
<dbReference type="GO" id="GO:0003989">
    <property type="term" value="F:acetyl-CoA carboxylase activity"/>
    <property type="evidence" value="ECO:0007669"/>
    <property type="project" value="InterPro"/>
</dbReference>
<dbReference type="AlphaFoldDB" id="A0A9W4STU5"/>
<feature type="non-terminal residue" evidence="1">
    <location>
        <position position="233"/>
    </location>
</feature>
<dbReference type="PANTHER" id="PTHR45728">
    <property type="entry name" value="ACETYL-COA CARBOXYLASE, ISOFORM A"/>
    <property type="match status" value="1"/>
</dbReference>
<reference evidence="1" key="1">
    <citation type="submission" date="2022-08" db="EMBL/GenBank/DDBJ databases">
        <authorList>
            <person name="Kallberg Y."/>
            <person name="Tangrot J."/>
            <person name="Rosling A."/>
        </authorList>
    </citation>
    <scope>NUCLEOTIDE SEQUENCE</scope>
    <source>
        <strain evidence="1">Wild A</strain>
    </source>
</reference>
<comment type="caution">
    <text evidence="1">The sequence shown here is derived from an EMBL/GenBank/DDBJ whole genome shotgun (WGS) entry which is preliminary data.</text>
</comment>
<accession>A0A9W4STU5</accession>
<protein>
    <submittedName>
        <fullName evidence="1">1037_t:CDS:1</fullName>
    </submittedName>
</protein>
<name>A0A9W4STU5_9GLOM</name>
<dbReference type="Gene3D" id="3.90.226.10">
    <property type="entry name" value="2-enoyl-CoA Hydratase, Chain A, domain 1"/>
    <property type="match status" value="1"/>
</dbReference>
<sequence length="233" mass="27021">MAKDYGDCVLPELKVQCLATTHTSYPKKEWLQPRRYKAHLMGITYAYDFPELFHQAIDVLKAKELVLDENNNLQELERASRTNSFGMVAWIFTHFTPMSFTAMMKTVFNFLIRDNTQSWISAVTISRWHREVSELHVRNIFQQANQSNKFAFGIVLVECFMFWNSAKNMTDVILLETKNLQRCDSDTISQALIETCTKYNINTAQCLTFLSDNTNYMSDHIGGAVEKFNRLAK</sequence>
<evidence type="ECO:0000313" key="2">
    <source>
        <dbReference type="Proteomes" id="UP001153678"/>
    </source>
</evidence>
<dbReference type="Proteomes" id="UP001153678">
    <property type="component" value="Unassembled WGS sequence"/>
</dbReference>
<dbReference type="InterPro" id="IPR049076">
    <property type="entry name" value="ACCA"/>
</dbReference>
<keyword evidence="2" id="KW-1185">Reference proteome</keyword>
<dbReference type="GO" id="GO:0005739">
    <property type="term" value="C:mitochondrion"/>
    <property type="evidence" value="ECO:0007669"/>
    <property type="project" value="TreeGrafter"/>
</dbReference>
<dbReference type="OrthoDB" id="2397850at2759"/>
<proteinExistence type="predicted"/>